<accession>A0ACB8TUN9</accession>
<keyword evidence="2" id="KW-1185">Reference proteome</keyword>
<reference evidence="1" key="1">
    <citation type="journal article" date="2021" name="Environ. Microbiol.">
        <title>Gene family expansions and transcriptome signatures uncover fungal adaptations to wood decay.</title>
        <authorList>
            <person name="Hage H."/>
            <person name="Miyauchi S."/>
            <person name="Viragh M."/>
            <person name="Drula E."/>
            <person name="Min B."/>
            <person name="Chaduli D."/>
            <person name="Navarro D."/>
            <person name="Favel A."/>
            <person name="Norest M."/>
            <person name="Lesage-Meessen L."/>
            <person name="Balint B."/>
            <person name="Merenyi Z."/>
            <person name="de Eugenio L."/>
            <person name="Morin E."/>
            <person name="Martinez A.T."/>
            <person name="Baldrian P."/>
            <person name="Stursova M."/>
            <person name="Martinez M.J."/>
            <person name="Novotny C."/>
            <person name="Magnuson J.K."/>
            <person name="Spatafora J.W."/>
            <person name="Maurice S."/>
            <person name="Pangilinan J."/>
            <person name="Andreopoulos W."/>
            <person name="LaButti K."/>
            <person name="Hundley H."/>
            <person name="Na H."/>
            <person name="Kuo A."/>
            <person name="Barry K."/>
            <person name="Lipzen A."/>
            <person name="Henrissat B."/>
            <person name="Riley R."/>
            <person name="Ahrendt S."/>
            <person name="Nagy L.G."/>
            <person name="Grigoriev I.V."/>
            <person name="Martin F."/>
            <person name="Rosso M.N."/>
        </authorList>
    </citation>
    <scope>NUCLEOTIDE SEQUENCE</scope>
    <source>
        <strain evidence="1">CBS 384.51</strain>
    </source>
</reference>
<dbReference type="Proteomes" id="UP001055072">
    <property type="component" value="Unassembled WGS sequence"/>
</dbReference>
<protein>
    <submittedName>
        <fullName evidence="1">Uncharacterized protein</fullName>
    </submittedName>
</protein>
<dbReference type="EMBL" id="MU274928">
    <property type="protein sequence ID" value="KAI0085783.1"/>
    <property type="molecule type" value="Genomic_DNA"/>
</dbReference>
<comment type="caution">
    <text evidence="1">The sequence shown here is derived from an EMBL/GenBank/DDBJ whole genome shotgun (WGS) entry which is preliminary data.</text>
</comment>
<proteinExistence type="predicted"/>
<evidence type="ECO:0000313" key="2">
    <source>
        <dbReference type="Proteomes" id="UP001055072"/>
    </source>
</evidence>
<gene>
    <name evidence="1" type="ORF">BDY19DRAFT_392465</name>
</gene>
<organism evidence="1 2">
    <name type="scientific">Irpex rosettiformis</name>
    <dbReference type="NCBI Taxonomy" id="378272"/>
    <lineage>
        <taxon>Eukaryota</taxon>
        <taxon>Fungi</taxon>
        <taxon>Dikarya</taxon>
        <taxon>Basidiomycota</taxon>
        <taxon>Agaricomycotina</taxon>
        <taxon>Agaricomycetes</taxon>
        <taxon>Polyporales</taxon>
        <taxon>Irpicaceae</taxon>
        <taxon>Irpex</taxon>
    </lineage>
</organism>
<sequence length="163" mass="17799">MEAYPGLSLVAGCPFVPPASNVTPISFSVLAAAHSPHPPGPTISPIWLLLSASDGRTTRESLKLKYRASAQFYPGSDGTRFCDSDALFLVLRDCITWTSSVGSPSISHLHPIRVSIQQMVVPCRCPRCQFINWSVVVHDIARRATQQSADMSVQQGRLCRHLP</sequence>
<evidence type="ECO:0000313" key="1">
    <source>
        <dbReference type="EMBL" id="KAI0085783.1"/>
    </source>
</evidence>
<name>A0ACB8TUN9_9APHY</name>